<gene>
    <name evidence="1" type="ORF">FOMPIDRAFT_1023879</name>
</gene>
<sequence>MSTVAFFWTRLCIVVGKNPTSLKQIREYLAWSQDRPIDIYIIERHSALAEEGPAQKAQVEDQVKTVMELLGPHMKRWSLLYMKLKHSSSLPRPRIDLTGHASQLITLELECAVDDISILPDPEEGSHTLGEFHTPALARLSMCGLHFRDAYLQPFPQVPMPEALNDITISHYGAHRAPLALVDLLRCLVSCRRLSHVGLASLTLDCSYTGPPVIPSPGVRVSDVAWDYLHFTDMPCEVIGECNRLLARPYVETVSYSRCTLGTPRSGFFQSFYLRADEIDSPTTLFALLAAIRGPYSCSEATFTHCAGLKPALWKMLMLYPDLTWFCSHLKSLKIEGCHEITSSDLRMALQARREKHAETGFVEEGHPAFVVTSICELEVEDCCELAQEDKEWLDANVGWVSWDDWEGGFARGK</sequence>
<proteinExistence type="predicted"/>
<dbReference type="AlphaFoldDB" id="S8FPT2"/>
<evidence type="ECO:0000313" key="2">
    <source>
        <dbReference type="Proteomes" id="UP000015241"/>
    </source>
</evidence>
<dbReference type="InParanoid" id="S8FPT2"/>
<reference evidence="1 2" key="1">
    <citation type="journal article" date="2012" name="Science">
        <title>The Paleozoic origin of enzymatic lignin decomposition reconstructed from 31 fungal genomes.</title>
        <authorList>
            <person name="Floudas D."/>
            <person name="Binder M."/>
            <person name="Riley R."/>
            <person name="Barry K."/>
            <person name="Blanchette R.A."/>
            <person name="Henrissat B."/>
            <person name="Martinez A.T."/>
            <person name="Otillar R."/>
            <person name="Spatafora J.W."/>
            <person name="Yadav J.S."/>
            <person name="Aerts A."/>
            <person name="Benoit I."/>
            <person name="Boyd A."/>
            <person name="Carlson A."/>
            <person name="Copeland A."/>
            <person name="Coutinho P.M."/>
            <person name="de Vries R.P."/>
            <person name="Ferreira P."/>
            <person name="Findley K."/>
            <person name="Foster B."/>
            <person name="Gaskell J."/>
            <person name="Glotzer D."/>
            <person name="Gorecki P."/>
            <person name="Heitman J."/>
            <person name="Hesse C."/>
            <person name="Hori C."/>
            <person name="Igarashi K."/>
            <person name="Jurgens J.A."/>
            <person name="Kallen N."/>
            <person name="Kersten P."/>
            <person name="Kohler A."/>
            <person name="Kuees U."/>
            <person name="Kumar T.K.A."/>
            <person name="Kuo A."/>
            <person name="LaButti K."/>
            <person name="Larrondo L.F."/>
            <person name="Lindquist E."/>
            <person name="Ling A."/>
            <person name="Lombard V."/>
            <person name="Lucas S."/>
            <person name="Lundell T."/>
            <person name="Martin R."/>
            <person name="McLaughlin D.J."/>
            <person name="Morgenstern I."/>
            <person name="Morin E."/>
            <person name="Murat C."/>
            <person name="Nagy L.G."/>
            <person name="Nolan M."/>
            <person name="Ohm R.A."/>
            <person name="Patyshakuliyeva A."/>
            <person name="Rokas A."/>
            <person name="Ruiz-Duenas F.J."/>
            <person name="Sabat G."/>
            <person name="Salamov A."/>
            <person name="Samejima M."/>
            <person name="Schmutz J."/>
            <person name="Slot J.C."/>
            <person name="St John F."/>
            <person name="Stenlid J."/>
            <person name="Sun H."/>
            <person name="Sun S."/>
            <person name="Syed K."/>
            <person name="Tsang A."/>
            <person name="Wiebenga A."/>
            <person name="Young D."/>
            <person name="Pisabarro A."/>
            <person name="Eastwood D.C."/>
            <person name="Martin F."/>
            <person name="Cullen D."/>
            <person name="Grigoriev I.V."/>
            <person name="Hibbett D.S."/>
        </authorList>
    </citation>
    <scope>NUCLEOTIDE SEQUENCE</scope>
    <source>
        <strain evidence="2">FP-58527</strain>
    </source>
</reference>
<evidence type="ECO:0008006" key="3">
    <source>
        <dbReference type="Google" id="ProtNLM"/>
    </source>
</evidence>
<keyword evidence="2" id="KW-1185">Reference proteome</keyword>
<dbReference type="OrthoDB" id="2794869at2759"/>
<dbReference type="eggNOG" id="ENOG502T2N9">
    <property type="taxonomic scope" value="Eukaryota"/>
</dbReference>
<dbReference type="HOGENOM" id="CLU_027732_3_0_1"/>
<dbReference type="EMBL" id="KE504150">
    <property type="protein sequence ID" value="EPT00305.1"/>
    <property type="molecule type" value="Genomic_DNA"/>
</dbReference>
<evidence type="ECO:0000313" key="1">
    <source>
        <dbReference type="EMBL" id="EPT00305.1"/>
    </source>
</evidence>
<accession>S8FPT2</accession>
<name>S8FPT2_FOMSC</name>
<organism evidence="1 2">
    <name type="scientific">Fomitopsis schrenkii</name>
    <name type="common">Brown rot fungus</name>
    <dbReference type="NCBI Taxonomy" id="2126942"/>
    <lineage>
        <taxon>Eukaryota</taxon>
        <taxon>Fungi</taxon>
        <taxon>Dikarya</taxon>
        <taxon>Basidiomycota</taxon>
        <taxon>Agaricomycotina</taxon>
        <taxon>Agaricomycetes</taxon>
        <taxon>Polyporales</taxon>
        <taxon>Fomitopsis</taxon>
    </lineage>
</organism>
<protein>
    <recommendedName>
        <fullName evidence="3">F-box domain-containing protein</fullName>
    </recommendedName>
</protein>
<dbReference type="Proteomes" id="UP000015241">
    <property type="component" value="Unassembled WGS sequence"/>
</dbReference>
<dbReference type="STRING" id="743788.S8FPT2"/>